<reference evidence="4 5" key="1">
    <citation type="submission" date="2017-11" db="EMBL/GenBank/DDBJ databases">
        <title>Genome-resolved metagenomics identifies genetic mobility, metabolic interactions, and unexpected diversity in perchlorate-reducing communities.</title>
        <authorList>
            <person name="Barnum T.P."/>
            <person name="Figueroa I.A."/>
            <person name="Carlstrom C.I."/>
            <person name="Lucas L.N."/>
            <person name="Engelbrektson A.L."/>
            <person name="Coates J.D."/>
        </authorList>
    </citation>
    <scope>NUCLEOTIDE SEQUENCE [LARGE SCALE GENOMIC DNA]</scope>
    <source>
        <strain evidence="4">BM301</strain>
    </source>
</reference>
<feature type="region of interest" description="Disordered" evidence="1">
    <location>
        <begin position="141"/>
        <end position="166"/>
    </location>
</feature>
<evidence type="ECO:0000259" key="3">
    <source>
        <dbReference type="Pfam" id="PF14258"/>
    </source>
</evidence>
<evidence type="ECO:0000256" key="2">
    <source>
        <dbReference type="SAM" id="Phobius"/>
    </source>
</evidence>
<name>A0A2N6CXJ1_9GAMM</name>
<dbReference type="Proteomes" id="UP000235015">
    <property type="component" value="Unassembled WGS sequence"/>
</dbReference>
<protein>
    <recommendedName>
        <fullName evidence="3">DUF4350 domain-containing protein</fullName>
    </recommendedName>
</protein>
<gene>
    <name evidence="4" type="ORF">C0630_08355</name>
</gene>
<proteinExistence type="predicted"/>
<accession>A0A2N6CXJ1</accession>
<dbReference type="InterPro" id="IPR025646">
    <property type="entry name" value="DUF4350"/>
</dbReference>
<evidence type="ECO:0000256" key="1">
    <source>
        <dbReference type="SAM" id="MobiDB-lite"/>
    </source>
</evidence>
<keyword evidence="2" id="KW-1133">Transmembrane helix</keyword>
<organism evidence="4 5">
    <name type="scientific">Sedimenticola selenatireducens</name>
    <dbReference type="NCBI Taxonomy" id="191960"/>
    <lineage>
        <taxon>Bacteria</taxon>
        <taxon>Pseudomonadati</taxon>
        <taxon>Pseudomonadota</taxon>
        <taxon>Gammaproteobacteria</taxon>
        <taxon>Chromatiales</taxon>
        <taxon>Sedimenticolaceae</taxon>
        <taxon>Sedimenticola</taxon>
    </lineage>
</organism>
<dbReference type="Pfam" id="PF14258">
    <property type="entry name" value="DUF4350"/>
    <property type="match status" value="1"/>
</dbReference>
<keyword evidence="2" id="KW-0812">Transmembrane</keyword>
<dbReference type="RefSeq" id="WP_273438806.1">
    <property type="nucleotide sequence ID" value="NZ_PKUN01000009.1"/>
</dbReference>
<dbReference type="STRING" id="1111735.GCA_000428045_04221"/>
<sequence length="408" mass="45084">MVRNKLIWTSIAALLLLLAGWGIRWFSANFEQRTREVVEGMSPAAKRNPLLAAERFLNRIHVVTERVSGRDRLLNPPAEPGLLLVYRLGVSLPAEREQALLAWVRQGGHLLITPQDAWDEEAETSGNSLLDTLGVQLVLRGSGQDQSDEPDAESSADGSDKPAPLRFEMPGVEEPIAVAFSERRVLFDSLGHADWKVETNEGGHLLQYALGQGRITVISDLQPFSNLSIGEHDHALLLALLVGDQQHAWLLYSSAMPALPILLWRRAPGLVISLLALGVLLVWSLTLRSGPVRSVGRPVRRNLMEHLAAVGGYLWRTDQAAGAFLHSQAALEQAWRRRHPVLGAMEQAARCQWIARHVGLPTQQVEQALYGEYQGEQGFIQVTAIQQRLAAQLRIQKEQTSNGEKDSG</sequence>
<feature type="domain" description="DUF4350" evidence="3">
    <location>
        <begin position="45"/>
        <end position="239"/>
    </location>
</feature>
<evidence type="ECO:0000313" key="5">
    <source>
        <dbReference type="Proteomes" id="UP000235015"/>
    </source>
</evidence>
<dbReference type="EMBL" id="PKUN01000009">
    <property type="protein sequence ID" value="PLX62009.1"/>
    <property type="molecule type" value="Genomic_DNA"/>
</dbReference>
<evidence type="ECO:0000313" key="4">
    <source>
        <dbReference type="EMBL" id="PLX62009.1"/>
    </source>
</evidence>
<dbReference type="AlphaFoldDB" id="A0A2N6CXJ1"/>
<keyword evidence="2" id="KW-0472">Membrane</keyword>
<feature type="transmembrane region" description="Helical" evidence="2">
    <location>
        <begin position="267"/>
        <end position="287"/>
    </location>
</feature>
<comment type="caution">
    <text evidence="4">The sequence shown here is derived from an EMBL/GenBank/DDBJ whole genome shotgun (WGS) entry which is preliminary data.</text>
</comment>